<feature type="chain" id="PRO_5041973086" description="Cyclase" evidence="4">
    <location>
        <begin position="24"/>
        <end position="242"/>
    </location>
</feature>
<gene>
    <name evidence="5" type="ORF">DCAR_0309994</name>
</gene>
<reference evidence="5" key="2">
    <citation type="submission" date="2022-03" db="EMBL/GenBank/DDBJ databases">
        <title>Draft title - Genomic analysis of global carrot germplasm unveils the trajectory of domestication and the origin of high carotenoid orange carrot.</title>
        <authorList>
            <person name="Iorizzo M."/>
            <person name="Ellison S."/>
            <person name="Senalik D."/>
            <person name="Macko-Podgorni A."/>
            <person name="Grzebelus D."/>
            <person name="Bostan H."/>
            <person name="Rolling W."/>
            <person name="Curaba J."/>
            <person name="Simon P."/>
        </authorList>
    </citation>
    <scope>NUCLEOTIDE SEQUENCE</scope>
    <source>
        <tissue evidence="5">Leaf</tissue>
    </source>
</reference>
<evidence type="ECO:0008006" key="7">
    <source>
        <dbReference type="Google" id="ProtNLM"/>
    </source>
</evidence>
<comment type="subcellular location">
    <subcellularLocation>
        <location evidence="1">Secreted</location>
        <location evidence="1">Extracellular space</location>
        <location evidence="1">Extracellular matrix</location>
    </subcellularLocation>
</comment>
<accession>A0AAF1ASK0</accession>
<dbReference type="GO" id="GO:0019441">
    <property type="term" value="P:L-tryptophan catabolic process to kynurenine"/>
    <property type="evidence" value="ECO:0007669"/>
    <property type="project" value="InterPro"/>
</dbReference>
<dbReference type="PANTHER" id="PTHR31118:SF12">
    <property type="entry name" value="CYCLASE-LIKE PROTEIN 2"/>
    <property type="match status" value="1"/>
</dbReference>
<evidence type="ECO:0000256" key="4">
    <source>
        <dbReference type="SAM" id="SignalP"/>
    </source>
</evidence>
<dbReference type="InterPro" id="IPR037175">
    <property type="entry name" value="KFase_sf"/>
</dbReference>
<feature type="signal peptide" evidence="4">
    <location>
        <begin position="1"/>
        <end position="23"/>
    </location>
</feature>
<evidence type="ECO:0000256" key="1">
    <source>
        <dbReference type="ARBA" id="ARBA00004498"/>
    </source>
</evidence>
<evidence type="ECO:0000313" key="6">
    <source>
        <dbReference type="Proteomes" id="UP000077755"/>
    </source>
</evidence>
<dbReference type="InterPro" id="IPR007325">
    <property type="entry name" value="KFase/CYL"/>
</dbReference>
<keyword evidence="3" id="KW-0272">Extracellular matrix</keyword>
<dbReference type="SUPFAM" id="SSF102198">
    <property type="entry name" value="Putative cyclase"/>
    <property type="match status" value="1"/>
</dbReference>
<protein>
    <recommendedName>
        <fullName evidence="7">Cyclase</fullName>
    </recommendedName>
</protein>
<evidence type="ECO:0000256" key="3">
    <source>
        <dbReference type="ARBA" id="ARBA00022530"/>
    </source>
</evidence>
<dbReference type="KEGG" id="dcr:108213761"/>
<organism evidence="5 6">
    <name type="scientific">Daucus carota subsp. sativus</name>
    <name type="common">Carrot</name>
    <dbReference type="NCBI Taxonomy" id="79200"/>
    <lineage>
        <taxon>Eukaryota</taxon>
        <taxon>Viridiplantae</taxon>
        <taxon>Streptophyta</taxon>
        <taxon>Embryophyta</taxon>
        <taxon>Tracheophyta</taxon>
        <taxon>Spermatophyta</taxon>
        <taxon>Magnoliopsida</taxon>
        <taxon>eudicotyledons</taxon>
        <taxon>Gunneridae</taxon>
        <taxon>Pentapetalae</taxon>
        <taxon>asterids</taxon>
        <taxon>campanulids</taxon>
        <taxon>Apiales</taxon>
        <taxon>Apiaceae</taxon>
        <taxon>Apioideae</taxon>
        <taxon>Scandiceae</taxon>
        <taxon>Daucinae</taxon>
        <taxon>Daucus</taxon>
        <taxon>Daucus sect. Daucus</taxon>
    </lineage>
</organism>
<evidence type="ECO:0000313" key="5">
    <source>
        <dbReference type="EMBL" id="WOG90750.1"/>
    </source>
</evidence>
<name>A0AAF1ASK0_DAUCS</name>
<dbReference type="Gene3D" id="3.50.30.50">
    <property type="entry name" value="Putative cyclase"/>
    <property type="match status" value="1"/>
</dbReference>
<keyword evidence="4" id="KW-0732">Signal</keyword>
<dbReference type="PANTHER" id="PTHR31118">
    <property type="entry name" value="CYCLASE-LIKE PROTEIN 2"/>
    <property type="match status" value="1"/>
</dbReference>
<sequence>MGSKALFFFAFLAFFVAATFVECQDLNIIDITHEYVPTMPSYGSKKGLGEILTLVCDQRKGFKTTNSLLTIQVHSGTHTDAPSHAFIEYFNQQTDATTLDLQTLNGPAIVVDVPRDQNITADVMKLLNIPRGVKRVLFRTLNTDKKLMSFTEFDSSYVGFTQDGAQYLVDNTDIKLVGIDYLSIASAFDVLSPHLVLMKNKDIIPLEGLKLDGVEVNVPYTIHCLPLKLHADASPVRCILIK</sequence>
<dbReference type="Proteomes" id="UP000077755">
    <property type="component" value="Chromosome 3"/>
</dbReference>
<proteinExistence type="inferred from homology"/>
<keyword evidence="6" id="KW-1185">Reference proteome</keyword>
<dbReference type="AlphaFoldDB" id="A0AAF1ASK0"/>
<dbReference type="GO" id="GO:0004061">
    <property type="term" value="F:arylformamidase activity"/>
    <property type="evidence" value="ECO:0007669"/>
    <property type="project" value="InterPro"/>
</dbReference>
<comment type="similarity">
    <text evidence="2">Belongs to the Cyclase 1 superfamily.</text>
</comment>
<keyword evidence="3" id="KW-0964">Secreted</keyword>
<dbReference type="EMBL" id="CP093345">
    <property type="protein sequence ID" value="WOG90750.1"/>
    <property type="molecule type" value="Genomic_DNA"/>
</dbReference>
<evidence type="ECO:0000256" key="2">
    <source>
        <dbReference type="ARBA" id="ARBA00007865"/>
    </source>
</evidence>
<dbReference type="Pfam" id="PF04199">
    <property type="entry name" value="Cyclase"/>
    <property type="match status" value="1"/>
</dbReference>
<reference evidence="5" key="1">
    <citation type="journal article" date="2016" name="Nat. Genet.">
        <title>A high-quality carrot genome assembly provides new insights into carotenoid accumulation and asterid genome evolution.</title>
        <authorList>
            <person name="Iorizzo M."/>
            <person name="Ellison S."/>
            <person name="Senalik D."/>
            <person name="Zeng P."/>
            <person name="Satapoomin P."/>
            <person name="Huang J."/>
            <person name="Bowman M."/>
            <person name="Iovene M."/>
            <person name="Sanseverino W."/>
            <person name="Cavagnaro P."/>
            <person name="Yildiz M."/>
            <person name="Macko-Podgorni A."/>
            <person name="Moranska E."/>
            <person name="Grzebelus E."/>
            <person name="Grzebelus D."/>
            <person name="Ashrafi H."/>
            <person name="Zheng Z."/>
            <person name="Cheng S."/>
            <person name="Spooner D."/>
            <person name="Van Deynze A."/>
            <person name="Simon P."/>
        </authorList>
    </citation>
    <scope>NUCLEOTIDE SEQUENCE</scope>
    <source>
        <tissue evidence="5">Leaf</tissue>
    </source>
</reference>